<name>A0A9X4MZ21_9FLAO</name>
<evidence type="ECO:0000313" key="1">
    <source>
        <dbReference type="EMBL" id="MDG4946237.1"/>
    </source>
</evidence>
<dbReference type="Proteomes" id="UP001152599">
    <property type="component" value="Unassembled WGS sequence"/>
</dbReference>
<keyword evidence="2" id="KW-1185">Reference proteome</keyword>
<dbReference type="InterPro" id="IPR032710">
    <property type="entry name" value="NTF2-like_dom_sf"/>
</dbReference>
<proteinExistence type="predicted"/>
<dbReference type="RefSeq" id="WP_304420707.1">
    <property type="nucleotide sequence ID" value="NZ_JANCMU010000003.1"/>
</dbReference>
<dbReference type="SUPFAM" id="SSF54427">
    <property type="entry name" value="NTF2-like"/>
    <property type="match status" value="1"/>
</dbReference>
<comment type="caution">
    <text evidence="1">The sequence shown here is derived from an EMBL/GenBank/DDBJ whole genome shotgun (WGS) entry which is preliminary data.</text>
</comment>
<dbReference type="EMBL" id="JANCMU010000003">
    <property type="protein sequence ID" value="MDG4946237.1"/>
    <property type="molecule type" value="Genomic_DNA"/>
</dbReference>
<protein>
    <submittedName>
        <fullName evidence="1">Uncharacterized protein</fullName>
    </submittedName>
</protein>
<dbReference type="Gene3D" id="3.10.450.50">
    <property type="match status" value="1"/>
</dbReference>
<accession>A0A9X4MZ21</accession>
<evidence type="ECO:0000313" key="2">
    <source>
        <dbReference type="Proteomes" id="UP001152599"/>
    </source>
</evidence>
<sequence>MKSNKELVTAFAKTWNNLDSSFIRDLLDPDFHYASQWVLDEIKNKEDYLSYLDKKLQAISNSGTRLIAELGEHENKYCLVLNQIQNGRANKVTFLIETKNGKLLRADTCMIPDPKEIKMLNIIPK</sequence>
<gene>
    <name evidence="1" type="ORF">NMK71_07415</name>
</gene>
<reference evidence="1" key="1">
    <citation type="submission" date="2022-07" db="EMBL/GenBank/DDBJ databases">
        <title>Description and genome-wide analysis of Profundicola chukchiensis gen. nov., sp. nov., marine bacteria isolated from bottom sediments of the Chukchi Sea.</title>
        <authorList>
            <person name="Romanenko L."/>
            <person name="Otstavnykh N."/>
            <person name="Kurilenko V."/>
            <person name="Eremeev V."/>
            <person name="Velansky P."/>
            <person name="Mikhailov V."/>
            <person name="Isaeva M."/>
        </authorList>
    </citation>
    <scope>NUCLEOTIDE SEQUENCE</scope>
    <source>
        <strain evidence="1">KMM 9713</strain>
    </source>
</reference>
<dbReference type="AlphaFoldDB" id="A0A9X4MZ21"/>
<organism evidence="1 2">
    <name type="scientific">Profundicola chukchiensis</name>
    <dbReference type="NCBI Taxonomy" id="2961959"/>
    <lineage>
        <taxon>Bacteria</taxon>
        <taxon>Pseudomonadati</taxon>
        <taxon>Bacteroidota</taxon>
        <taxon>Flavobacteriia</taxon>
        <taxon>Flavobacteriales</taxon>
        <taxon>Weeksellaceae</taxon>
        <taxon>Profundicola</taxon>
    </lineage>
</organism>